<dbReference type="InterPro" id="IPR002347">
    <property type="entry name" value="SDR_fam"/>
</dbReference>
<dbReference type="SUPFAM" id="SSF51735">
    <property type="entry name" value="NAD(P)-binding Rossmann-fold domains"/>
    <property type="match status" value="1"/>
</dbReference>
<dbReference type="Pfam" id="PF00106">
    <property type="entry name" value="adh_short"/>
    <property type="match status" value="1"/>
</dbReference>
<evidence type="ECO:0000313" key="4">
    <source>
        <dbReference type="Proteomes" id="UP000799538"/>
    </source>
</evidence>
<name>A0A6A6G8Z2_9PEZI</name>
<dbReference type="PANTHER" id="PTHR24320:SF274">
    <property type="entry name" value="CHAIN DEHYDROGENASE, PUTATIVE (AFU_ORTHOLOGUE AFUA_4G00440)-RELATED"/>
    <property type="match status" value="1"/>
</dbReference>
<dbReference type="InterPro" id="IPR036291">
    <property type="entry name" value="NAD(P)-bd_dom_sf"/>
</dbReference>
<keyword evidence="4" id="KW-1185">Reference proteome</keyword>
<keyword evidence="2" id="KW-0560">Oxidoreductase</keyword>
<dbReference type="AlphaFoldDB" id="A0A6A6G8Z2"/>
<dbReference type="EMBL" id="ML992508">
    <property type="protein sequence ID" value="KAF2222236.1"/>
    <property type="molecule type" value="Genomic_DNA"/>
</dbReference>
<dbReference type="Gene3D" id="3.40.50.720">
    <property type="entry name" value="NAD(P)-binding Rossmann-like Domain"/>
    <property type="match status" value="1"/>
</dbReference>
<comment type="similarity">
    <text evidence="1">Belongs to the short-chain dehydrogenases/reductases (SDR) family.</text>
</comment>
<dbReference type="OrthoDB" id="191139at2759"/>
<gene>
    <name evidence="3" type="ORF">BDZ85DRAFT_125416</name>
</gene>
<dbReference type="PANTHER" id="PTHR24320">
    <property type="entry name" value="RETINOL DEHYDROGENASE"/>
    <property type="match status" value="1"/>
</dbReference>
<evidence type="ECO:0000256" key="2">
    <source>
        <dbReference type="ARBA" id="ARBA00023002"/>
    </source>
</evidence>
<dbReference type="GO" id="GO:0016491">
    <property type="term" value="F:oxidoreductase activity"/>
    <property type="evidence" value="ECO:0007669"/>
    <property type="project" value="UniProtKB-KW"/>
</dbReference>
<sequence length="254" mass="27080">MSRVLITGSSDGLGLVAAQKLISQGHRVTLHARNQQRASEAQEQAPGAEAVLISDISTVNGMKQLATEANKTGAFDTVLYNAGIGYSQPYKKTEDGVSMVFAVNSLAPYVLTALMDRPKRLVFTSSELHSGGDGSLKDVAWTSGRQWNGFQAYCDSKLHNVIFAFAAARHWADVQSDAVDPGWVQTKMGGSGAPGTADQGADTLTWLASGNGAVSGQLYKARKVSKPHKAAQDVNKQEEFLGICEQLSGVRLPR</sequence>
<reference evidence="4" key="1">
    <citation type="journal article" date="2020" name="Stud. Mycol.">
        <title>101 Dothideomycetes genomes: A test case for predicting lifestyles and emergence of pathogens.</title>
        <authorList>
            <person name="Haridas S."/>
            <person name="Albert R."/>
            <person name="Binder M."/>
            <person name="Bloem J."/>
            <person name="LaButti K."/>
            <person name="Salamov A."/>
            <person name="Andreopoulos B."/>
            <person name="Baker S."/>
            <person name="Barry K."/>
            <person name="Bills G."/>
            <person name="Bluhm B."/>
            <person name="Cannon C."/>
            <person name="Castanera R."/>
            <person name="Culley D."/>
            <person name="Daum C."/>
            <person name="Ezra D."/>
            <person name="Gonzalez J."/>
            <person name="Henrissat B."/>
            <person name="Kuo A."/>
            <person name="Liang C."/>
            <person name="Lipzen A."/>
            <person name="Lutzoni F."/>
            <person name="Magnuson J."/>
            <person name="Mondo S."/>
            <person name="Nolan M."/>
            <person name="Ohm R."/>
            <person name="Pangilinan J."/>
            <person name="Park H.-J."/>
            <person name="Ramirez L."/>
            <person name="Alfaro M."/>
            <person name="Sun H."/>
            <person name="Tritt A."/>
            <person name="Yoshinaga Y."/>
            <person name="Zwiers L.-H."/>
            <person name="Turgeon B."/>
            <person name="Goodwin S."/>
            <person name="Spatafora J."/>
            <person name="Crous P."/>
            <person name="Grigoriev I."/>
        </authorList>
    </citation>
    <scope>NUCLEOTIDE SEQUENCE [LARGE SCALE GENOMIC DNA]</scope>
    <source>
        <strain evidence="4">CECT 20119</strain>
    </source>
</reference>
<dbReference type="PRINTS" id="PR00081">
    <property type="entry name" value="GDHRDH"/>
</dbReference>
<dbReference type="Proteomes" id="UP000799538">
    <property type="component" value="Unassembled WGS sequence"/>
</dbReference>
<evidence type="ECO:0000313" key="3">
    <source>
        <dbReference type="EMBL" id="KAF2222236.1"/>
    </source>
</evidence>
<organism evidence="3 4">
    <name type="scientific">Elsinoe ampelina</name>
    <dbReference type="NCBI Taxonomy" id="302913"/>
    <lineage>
        <taxon>Eukaryota</taxon>
        <taxon>Fungi</taxon>
        <taxon>Dikarya</taxon>
        <taxon>Ascomycota</taxon>
        <taxon>Pezizomycotina</taxon>
        <taxon>Dothideomycetes</taxon>
        <taxon>Dothideomycetidae</taxon>
        <taxon>Myriangiales</taxon>
        <taxon>Elsinoaceae</taxon>
        <taxon>Elsinoe</taxon>
    </lineage>
</organism>
<evidence type="ECO:0000256" key="1">
    <source>
        <dbReference type="ARBA" id="ARBA00006484"/>
    </source>
</evidence>
<protein>
    <submittedName>
        <fullName evidence="3">Putative daunorubicin C-13 ketoreductase</fullName>
    </submittedName>
</protein>
<accession>A0A6A6G8Z2</accession>
<proteinExistence type="inferred from homology"/>